<feature type="region of interest" description="Disordered" evidence="1">
    <location>
        <begin position="313"/>
        <end position="340"/>
    </location>
</feature>
<evidence type="ECO:0000313" key="3">
    <source>
        <dbReference type="EMBL" id="CAG2237748.1"/>
    </source>
</evidence>
<dbReference type="Proteomes" id="UP000683360">
    <property type="component" value="Unassembled WGS sequence"/>
</dbReference>
<dbReference type="InterPro" id="IPR041249">
    <property type="entry name" value="HEPN_DZIP3"/>
</dbReference>
<gene>
    <name evidence="3" type="ORF">MEDL_50181</name>
</gene>
<dbReference type="Pfam" id="PF18738">
    <property type="entry name" value="HEPN_DZIP3"/>
    <property type="match status" value="1"/>
</dbReference>
<sequence length="340" mass="38548">MSLTVEESNFLRFYFLNLKIASKAVRIYFDSLHPPSGLASELANSKAKLTGLRFITQLQLQILYPSNASNVTSVNFDTTLLICLLRNLPQRESAPATGWDNLPHPSDTSTGADLARVKWYRNKLVHTNDGILSSTDVIQYWGDLEGAIGRLGGSNLLIEAQSTKHIVLDKSLTDILTEIRINEHNTEEHREMLDNLQVEVHKQKTIKDQHEHRIQQLTDSLQKGVDEAQRHTAELSDHNSSIAKYTEEIVECKKEIEKIDTSIKLIQEEVTDKKNQVDTLTRLLESLECKYNNKFKEIDEQLAKHDEQIATSAKDIEDLKKKQHDTGDKPGKSSSKGNHE</sequence>
<feature type="domain" description="DZIP3-like HEPN" evidence="2">
    <location>
        <begin position="36"/>
        <end position="170"/>
    </location>
</feature>
<dbReference type="OrthoDB" id="6116322at2759"/>
<dbReference type="Gene3D" id="1.10.287.1490">
    <property type="match status" value="1"/>
</dbReference>
<evidence type="ECO:0000313" key="4">
    <source>
        <dbReference type="Proteomes" id="UP000683360"/>
    </source>
</evidence>
<evidence type="ECO:0000259" key="2">
    <source>
        <dbReference type="Pfam" id="PF18738"/>
    </source>
</evidence>
<proteinExistence type="predicted"/>
<comment type="caution">
    <text evidence="3">The sequence shown here is derived from an EMBL/GenBank/DDBJ whole genome shotgun (WGS) entry which is preliminary data.</text>
</comment>
<keyword evidence="4" id="KW-1185">Reference proteome</keyword>
<organism evidence="3 4">
    <name type="scientific">Mytilus edulis</name>
    <name type="common">Blue mussel</name>
    <dbReference type="NCBI Taxonomy" id="6550"/>
    <lineage>
        <taxon>Eukaryota</taxon>
        <taxon>Metazoa</taxon>
        <taxon>Spiralia</taxon>
        <taxon>Lophotrochozoa</taxon>
        <taxon>Mollusca</taxon>
        <taxon>Bivalvia</taxon>
        <taxon>Autobranchia</taxon>
        <taxon>Pteriomorphia</taxon>
        <taxon>Mytilida</taxon>
        <taxon>Mytiloidea</taxon>
        <taxon>Mytilidae</taxon>
        <taxon>Mytilinae</taxon>
        <taxon>Mytilus</taxon>
    </lineage>
</organism>
<accession>A0A8S3U2C6</accession>
<protein>
    <recommendedName>
        <fullName evidence="2">DZIP3-like HEPN domain-containing protein</fullName>
    </recommendedName>
</protein>
<reference evidence="3" key="1">
    <citation type="submission" date="2021-03" db="EMBL/GenBank/DDBJ databases">
        <authorList>
            <person name="Bekaert M."/>
        </authorList>
    </citation>
    <scope>NUCLEOTIDE SEQUENCE</scope>
</reference>
<evidence type="ECO:0000256" key="1">
    <source>
        <dbReference type="SAM" id="MobiDB-lite"/>
    </source>
</evidence>
<dbReference type="AlphaFoldDB" id="A0A8S3U2C6"/>
<name>A0A8S3U2C6_MYTED</name>
<dbReference type="EMBL" id="CAJPWZ010002402">
    <property type="protein sequence ID" value="CAG2237748.1"/>
    <property type="molecule type" value="Genomic_DNA"/>
</dbReference>